<dbReference type="OrthoDB" id="428480at2759"/>
<dbReference type="PRINTS" id="PR00738">
    <property type="entry name" value="GLHYDRLASE20"/>
</dbReference>
<evidence type="ECO:0000313" key="11">
    <source>
        <dbReference type="EMBL" id="KPI40007.1"/>
    </source>
</evidence>
<keyword evidence="12" id="KW-1185">Reference proteome</keyword>
<evidence type="ECO:0000313" key="12">
    <source>
        <dbReference type="Proteomes" id="UP000038010"/>
    </source>
</evidence>
<feature type="chain" id="PRO_5005879449" description="Beta-hexosaminidase" evidence="8">
    <location>
        <begin position="18"/>
        <end position="574"/>
    </location>
</feature>
<dbReference type="Gene3D" id="3.20.20.80">
    <property type="entry name" value="Glycosidases"/>
    <property type="match status" value="1"/>
</dbReference>
<evidence type="ECO:0000256" key="2">
    <source>
        <dbReference type="ARBA" id="ARBA00006285"/>
    </source>
</evidence>
<evidence type="ECO:0000256" key="7">
    <source>
        <dbReference type="PIRSR" id="PIRSR001093-1"/>
    </source>
</evidence>
<dbReference type="RefSeq" id="XP_017999970.1">
    <property type="nucleotide sequence ID" value="XM_018140314.1"/>
</dbReference>
<evidence type="ECO:0000256" key="4">
    <source>
        <dbReference type="ARBA" id="ARBA00023180"/>
    </source>
</evidence>
<feature type="domain" description="Beta-hexosaminidase eukaryotic type N-terminal" evidence="10">
    <location>
        <begin position="21"/>
        <end position="193"/>
    </location>
</feature>
<comment type="similarity">
    <text evidence="2 6">Belongs to the glycosyl hydrolase 20 family.</text>
</comment>
<accession>A0A0N1NYY9</accession>
<evidence type="ECO:0000256" key="3">
    <source>
        <dbReference type="ARBA" id="ARBA00022801"/>
    </source>
</evidence>
<keyword evidence="3 6" id="KW-0378">Hydrolase</keyword>
<dbReference type="Proteomes" id="UP000038010">
    <property type="component" value="Unassembled WGS sequence"/>
</dbReference>
<gene>
    <name evidence="11" type="ORF">AB675_11465</name>
</gene>
<sequence>MLIHLVTLAGWLTLSIAGSPIWPEPNAYESHGDVLWIPFPLRTAFSCGLSNASNNDFFYERSRGSLSHLLGGWQSWFGFASDVDEDQLGASVSEADAVKAAVGRTLQDISTSKFIPWKFHSRHDAFEPAENQNASMLTSLYIYQSTCPSSSFDAAAFFDGDESYEIDVTEGVARINAVSSIGIINALGTFKQLVLSHSSGVHKTYMTRSSIKIKDNPRWRYRGISLDIARNPFKSWPIDIPSLPELALKGAYRPDLVWSTEDIARIQQYGISRNVQVFLELDMPGHTASIAHAYPDLIAAFNQLDWDTFAAEPLSGQFKLNSTKVHDFLDTLFEDLLPRLSKYSSIYHLGGDEVNRMVHLLDETVQSANFDTLQPLIQSLMQRIYTKAIENNLRPIIWEEMFLEWNLTLVNPHPSHHHIKPLVQAWRSSANIASLLKANHSVIFGDSEHWYLDCGHGVFLSPYPSGHSPPGIPYNTSGGLPTKLSPPYLDYCGPYHNWRAIYTFNPLANISEELWGGIEGGETLMWSELTDSVDLDAKLWPRAAAAAEVLWRGPRSESMLAAPRGGWRCGENER</sequence>
<feature type="signal peptide" evidence="8">
    <location>
        <begin position="1"/>
        <end position="17"/>
    </location>
</feature>
<dbReference type="PANTHER" id="PTHR22600">
    <property type="entry name" value="BETA-HEXOSAMINIDASE"/>
    <property type="match status" value="1"/>
</dbReference>
<dbReference type="EMBL" id="LFJN01000013">
    <property type="protein sequence ID" value="KPI40007.1"/>
    <property type="molecule type" value="Genomic_DNA"/>
</dbReference>
<dbReference type="GO" id="GO:0030203">
    <property type="term" value="P:glycosaminoglycan metabolic process"/>
    <property type="evidence" value="ECO:0007669"/>
    <property type="project" value="TreeGrafter"/>
</dbReference>
<dbReference type="PIRSF" id="PIRSF001093">
    <property type="entry name" value="B-hxosamndse_ab_euk"/>
    <property type="match status" value="1"/>
</dbReference>
<dbReference type="GO" id="GO:0005975">
    <property type="term" value="P:carbohydrate metabolic process"/>
    <property type="evidence" value="ECO:0007669"/>
    <property type="project" value="InterPro"/>
</dbReference>
<dbReference type="Pfam" id="PF14845">
    <property type="entry name" value="Glycohydro_20b2"/>
    <property type="match status" value="1"/>
</dbReference>
<organism evidence="11 12">
    <name type="scientific">Cyphellophora attinorum</name>
    <dbReference type="NCBI Taxonomy" id="1664694"/>
    <lineage>
        <taxon>Eukaryota</taxon>
        <taxon>Fungi</taxon>
        <taxon>Dikarya</taxon>
        <taxon>Ascomycota</taxon>
        <taxon>Pezizomycotina</taxon>
        <taxon>Eurotiomycetes</taxon>
        <taxon>Chaetothyriomycetidae</taxon>
        <taxon>Chaetothyriales</taxon>
        <taxon>Cyphellophoraceae</taxon>
        <taxon>Cyphellophora</taxon>
    </lineage>
</organism>
<reference evidence="11 12" key="1">
    <citation type="submission" date="2015-06" db="EMBL/GenBank/DDBJ databases">
        <title>Draft genome of the ant-associated black yeast Phialophora attae CBS 131958.</title>
        <authorList>
            <person name="Moreno L.F."/>
            <person name="Stielow B.J."/>
            <person name="de Hoog S."/>
            <person name="Vicente V.A."/>
            <person name="Weiss V.A."/>
            <person name="de Vries M."/>
            <person name="Cruz L.M."/>
            <person name="Souza E.M."/>
        </authorList>
    </citation>
    <scope>NUCLEOTIDE SEQUENCE [LARGE SCALE GENOMIC DNA]</scope>
    <source>
        <strain evidence="11 12">CBS 131958</strain>
    </source>
</reference>
<dbReference type="Gene3D" id="3.30.379.10">
    <property type="entry name" value="Chitobiase/beta-hexosaminidase domain 2-like"/>
    <property type="match status" value="1"/>
</dbReference>
<dbReference type="GeneID" id="28732195"/>
<dbReference type="GO" id="GO:0016231">
    <property type="term" value="F:beta-N-acetylglucosaminidase activity"/>
    <property type="evidence" value="ECO:0007669"/>
    <property type="project" value="TreeGrafter"/>
</dbReference>
<evidence type="ECO:0000259" key="10">
    <source>
        <dbReference type="Pfam" id="PF14845"/>
    </source>
</evidence>
<dbReference type="PANTHER" id="PTHR22600:SF58">
    <property type="entry name" value="BETA-HEXOSAMINIDASE"/>
    <property type="match status" value="1"/>
</dbReference>
<dbReference type="AlphaFoldDB" id="A0A0N1NYY9"/>
<feature type="active site" description="Proton donor" evidence="7">
    <location>
        <position position="353"/>
    </location>
</feature>
<evidence type="ECO:0000256" key="6">
    <source>
        <dbReference type="PIRNR" id="PIRNR001093"/>
    </source>
</evidence>
<name>A0A0N1NYY9_9EURO</name>
<dbReference type="SUPFAM" id="SSF55545">
    <property type="entry name" value="beta-N-acetylhexosaminidase-like domain"/>
    <property type="match status" value="1"/>
</dbReference>
<keyword evidence="5 6" id="KW-0326">Glycosidase</keyword>
<dbReference type="InterPro" id="IPR029018">
    <property type="entry name" value="Hex-like_dom2"/>
</dbReference>
<dbReference type="EC" id="3.2.1.52" evidence="6"/>
<proteinExistence type="inferred from homology"/>
<dbReference type="InterPro" id="IPR017853">
    <property type="entry name" value="GH"/>
</dbReference>
<keyword evidence="4" id="KW-0325">Glycoprotein</keyword>
<dbReference type="SUPFAM" id="SSF51445">
    <property type="entry name" value="(Trans)glycosidases"/>
    <property type="match status" value="1"/>
</dbReference>
<evidence type="ECO:0000259" key="9">
    <source>
        <dbReference type="Pfam" id="PF00728"/>
    </source>
</evidence>
<evidence type="ECO:0000256" key="5">
    <source>
        <dbReference type="ARBA" id="ARBA00023295"/>
    </source>
</evidence>
<dbReference type="InterPro" id="IPR015883">
    <property type="entry name" value="Glyco_hydro_20_cat"/>
</dbReference>
<protein>
    <recommendedName>
        <fullName evidence="6">Beta-hexosaminidase</fullName>
        <ecNumber evidence="6">3.2.1.52</ecNumber>
    </recommendedName>
</protein>
<feature type="domain" description="Glycoside hydrolase family 20 catalytic" evidence="9">
    <location>
        <begin position="234"/>
        <end position="553"/>
    </location>
</feature>
<comment type="caution">
    <text evidence="11">The sequence shown here is derived from an EMBL/GenBank/DDBJ whole genome shotgun (WGS) entry which is preliminary data.</text>
</comment>
<dbReference type="STRING" id="1664694.A0A0N1NYY9"/>
<comment type="catalytic activity">
    <reaction evidence="1 6">
        <text>Hydrolysis of terminal non-reducing N-acetyl-D-hexosamine residues in N-acetyl-beta-D-hexosaminides.</text>
        <dbReference type="EC" id="3.2.1.52"/>
    </reaction>
</comment>
<dbReference type="GO" id="GO:0016020">
    <property type="term" value="C:membrane"/>
    <property type="evidence" value="ECO:0007669"/>
    <property type="project" value="TreeGrafter"/>
</dbReference>
<dbReference type="VEuPathDB" id="FungiDB:AB675_11465"/>
<dbReference type="InterPro" id="IPR025705">
    <property type="entry name" value="Beta_hexosaminidase_sua/sub"/>
</dbReference>
<dbReference type="InterPro" id="IPR029019">
    <property type="entry name" value="HEX_eukaryotic_N"/>
</dbReference>
<evidence type="ECO:0000256" key="8">
    <source>
        <dbReference type="SAM" id="SignalP"/>
    </source>
</evidence>
<dbReference type="Pfam" id="PF00728">
    <property type="entry name" value="Glyco_hydro_20"/>
    <property type="match status" value="1"/>
</dbReference>
<keyword evidence="8" id="KW-0732">Signal</keyword>
<evidence type="ECO:0000256" key="1">
    <source>
        <dbReference type="ARBA" id="ARBA00001231"/>
    </source>
</evidence>